<proteinExistence type="inferred from homology"/>
<evidence type="ECO:0000256" key="2">
    <source>
        <dbReference type="ARBA" id="ARBA00023002"/>
    </source>
</evidence>
<organism evidence="7 8">
    <name type="scientific">Pseudonocardia broussonetiae</name>
    <dbReference type="NCBI Taxonomy" id="2736640"/>
    <lineage>
        <taxon>Bacteria</taxon>
        <taxon>Bacillati</taxon>
        <taxon>Actinomycetota</taxon>
        <taxon>Actinomycetes</taxon>
        <taxon>Pseudonocardiales</taxon>
        <taxon>Pseudonocardiaceae</taxon>
        <taxon>Pseudonocardia</taxon>
    </lineage>
</organism>
<dbReference type="AlphaFoldDB" id="A0A6M6JLD6"/>
<dbReference type="PANTHER" id="PTHR22981:SF7">
    <property type="entry name" value="3-HYDROXYISOBUTYRATE DEHYDROGENASE, MITOCHONDRIAL"/>
    <property type="match status" value="1"/>
</dbReference>
<dbReference type="InterPro" id="IPR006115">
    <property type="entry name" value="6PGDH_NADP-bd"/>
</dbReference>
<feature type="domain" description="6-phosphogluconate dehydrogenase NADP-binding" evidence="5">
    <location>
        <begin position="3"/>
        <end position="162"/>
    </location>
</feature>
<dbReference type="SUPFAM" id="SSF48179">
    <property type="entry name" value="6-phosphogluconate dehydrogenase C-terminal domain-like"/>
    <property type="match status" value="1"/>
</dbReference>
<dbReference type="Pfam" id="PF14833">
    <property type="entry name" value="NAD_binding_11"/>
    <property type="match status" value="1"/>
</dbReference>
<evidence type="ECO:0000256" key="4">
    <source>
        <dbReference type="PIRSR" id="PIRSR000103-1"/>
    </source>
</evidence>
<dbReference type="GO" id="GO:0050661">
    <property type="term" value="F:NADP binding"/>
    <property type="evidence" value="ECO:0007669"/>
    <property type="project" value="InterPro"/>
</dbReference>
<dbReference type="GO" id="GO:0051287">
    <property type="term" value="F:NAD binding"/>
    <property type="evidence" value="ECO:0007669"/>
    <property type="project" value="InterPro"/>
</dbReference>
<gene>
    <name evidence="7" type="ORF">HOP40_21260</name>
</gene>
<protein>
    <submittedName>
        <fullName evidence="7">NAD(P)-dependent oxidoreductase</fullName>
    </submittedName>
</protein>
<name>A0A6M6JLD6_9PSEU</name>
<comment type="similarity">
    <text evidence="1">Belongs to the HIBADH-related family.</text>
</comment>
<dbReference type="GO" id="GO:0016616">
    <property type="term" value="F:oxidoreductase activity, acting on the CH-OH group of donors, NAD or NADP as acceptor"/>
    <property type="evidence" value="ECO:0007669"/>
    <property type="project" value="TreeGrafter"/>
</dbReference>
<reference evidence="7 8" key="1">
    <citation type="submission" date="2020-05" db="EMBL/GenBank/DDBJ databases">
        <authorList>
            <person name="Mo P."/>
        </authorList>
    </citation>
    <scope>NUCLEOTIDE SEQUENCE [LARGE SCALE GENOMIC DNA]</scope>
    <source>
        <strain evidence="7 8">Gen01</strain>
    </source>
</reference>
<dbReference type="InterPro" id="IPR036291">
    <property type="entry name" value="NAD(P)-bd_dom_sf"/>
</dbReference>
<feature type="active site" evidence="4">
    <location>
        <position position="171"/>
    </location>
</feature>
<dbReference type="SUPFAM" id="SSF51735">
    <property type="entry name" value="NAD(P)-binding Rossmann-fold domains"/>
    <property type="match status" value="1"/>
</dbReference>
<keyword evidence="2" id="KW-0560">Oxidoreductase</keyword>
<sequence>MSNVAWIGLGHMGVPMSANLVEAGHTVRGVDIVEPAREAARAKGVEVVATVAEAVRDADVVFTMLQSGREVTEVLTGPDGAFAHMPRGAVAVDCSTTGIDTARTLAELARENGVGFVDAPVSGGVQGAEQGTLTLMLGGDLDHVATAEPFLKSVGSYIAHIGVSGDGQAMKVVNNAMLGVGMATACEASVLAQRLGLDPQAFFDVVTRSSGDNWAFRTWFPLPGVVPTSPSSHGYEAGFMIDLLKKDLGLATALGAEFDVRMDTAASAEKLFADASAAGAGQRDCTALALHLGAQVDPQTVPEQGGAA</sequence>
<dbReference type="InterPro" id="IPR029154">
    <property type="entry name" value="HIBADH-like_NADP-bd"/>
</dbReference>
<dbReference type="Gene3D" id="1.10.1040.10">
    <property type="entry name" value="N-(1-d-carboxylethyl)-l-norvaline Dehydrogenase, domain 2"/>
    <property type="match status" value="1"/>
</dbReference>
<dbReference type="EMBL" id="CP053564">
    <property type="protein sequence ID" value="QJY48013.1"/>
    <property type="molecule type" value="Genomic_DNA"/>
</dbReference>
<dbReference type="RefSeq" id="WP_172161248.1">
    <property type="nucleotide sequence ID" value="NZ_CP053564.1"/>
</dbReference>
<evidence type="ECO:0000313" key="8">
    <source>
        <dbReference type="Proteomes" id="UP000505377"/>
    </source>
</evidence>
<evidence type="ECO:0000259" key="5">
    <source>
        <dbReference type="Pfam" id="PF03446"/>
    </source>
</evidence>
<evidence type="ECO:0000256" key="1">
    <source>
        <dbReference type="ARBA" id="ARBA00009080"/>
    </source>
</evidence>
<dbReference type="KEGG" id="pbro:HOP40_21260"/>
<keyword evidence="3" id="KW-0520">NAD</keyword>
<dbReference type="Proteomes" id="UP000505377">
    <property type="component" value="Chromosome"/>
</dbReference>
<dbReference type="PIRSF" id="PIRSF000103">
    <property type="entry name" value="HIBADH"/>
    <property type="match status" value="1"/>
</dbReference>
<keyword evidence="8" id="KW-1185">Reference proteome</keyword>
<dbReference type="PANTHER" id="PTHR22981">
    <property type="entry name" value="3-HYDROXYISOBUTYRATE DEHYDROGENASE-RELATED"/>
    <property type="match status" value="1"/>
</dbReference>
<dbReference type="Gene3D" id="3.40.50.720">
    <property type="entry name" value="NAD(P)-binding Rossmann-like Domain"/>
    <property type="match status" value="1"/>
</dbReference>
<evidence type="ECO:0000259" key="6">
    <source>
        <dbReference type="Pfam" id="PF14833"/>
    </source>
</evidence>
<dbReference type="InterPro" id="IPR013328">
    <property type="entry name" value="6PGD_dom2"/>
</dbReference>
<dbReference type="InterPro" id="IPR015815">
    <property type="entry name" value="HIBADH-related"/>
</dbReference>
<dbReference type="Pfam" id="PF03446">
    <property type="entry name" value="NAD_binding_2"/>
    <property type="match status" value="1"/>
</dbReference>
<dbReference type="InterPro" id="IPR008927">
    <property type="entry name" value="6-PGluconate_DH-like_C_sf"/>
</dbReference>
<evidence type="ECO:0000256" key="3">
    <source>
        <dbReference type="ARBA" id="ARBA00023027"/>
    </source>
</evidence>
<accession>A0A6M6JLD6</accession>
<feature type="domain" description="3-hydroxyisobutyrate dehydrogenase-like NAD-binding" evidence="6">
    <location>
        <begin position="165"/>
        <end position="289"/>
    </location>
</feature>
<evidence type="ECO:0000313" key="7">
    <source>
        <dbReference type="EMBL" id="QJY48013.1"/>
    </source>
</evidence>